<dbReference type="GO" id="GO:0009063">
    <property type="term" value="P:amino acid catabolic process"/>
    <property type="evidence" value="ECO:0007669"/>
    <property type="project" value="InterPro"/>
</dbReference>
<dbReference type="InterPro" id="IPR013342">
    <property type="entry name" value="Mandelate_racemase_C"/>
</dbReference>
<feature type="domain" description="Mandelate racemase/muconate lactonizing enzyme C-terminal" evidence="8">
    <location>
        <begin position="178"/>
        <end position="267"/>
    </location>
</feature>
<evidence type="ECO:0000313" key="10">
    <source>
        <dbReference type="Proteomes" id="UP000050421"/>
    </source>
</evidence>
<reference evidence="9 10" key="1">
    <citation type="submission" date="2015-09" db="EMBL/GenBank/DDBJ databases">
        <title>Identification and resolution of microdiversity through metagenomic sequencing of parallel consortia.</title>
        <authorList>
            <person name="Nelson W.C."/>
            <person name="Romine M.F."/>
            <person name="Lindemann S.R."/>
        </authorList>
    </citation>
    <scope>NUCLEOTIDE SEQUENCE [LARGE SCALE GENOMIC DNA]</scope>
    <source>
        <strain evidence="9">HL-49</strain>
    </source>
</reference>
<dbReference type="PANTHER" id="PTHR48080:SF3">
    <property type="entry name" value="ENOLASE SUPERFAMILY MEMBER DDB_G0284701"/>
    <property type="match status" value="1"/>
</dbReference>
<dbReference type="InterPro" id="IPR013341">
    <property type="entry name" value="Mandelate_racemase_N_dom"/>
</dbReference>
<dbReference type="SMART" id="SM00922">
    <property type="entry name" value="MR_MLE"/>
    <property type="match status" value="1"/>
</dbReference>
<comment type="caution">
    <text evidence="9">The sequence shown here is derived from an EMBL/GenBank/DDBJ whole genome shotgun (WGS) entry which is preliminary data.</text>
</comment>
<gene>
    <name evidence="9" type="ORF">HLUCCX10_17350</name>
</gene>
<accession>A0A0P7XKU4</accession>
<dbReference type="SFLD" id="SFLDF00009">
    <property type="entry name" value="o-succinylbenzoate_synthase"/>
    <property type="match status" value="1"/>
</dbReference>
<dbReference type="SUPFAM" id="SSF54826">
    <property type="entry name" value="Enolase N-terminal domain-like"/>
    <property type="match status" value="1"/>
</dbReference>
<sequence>MQIVEVLFIFIFSNSKLVWSSKSKEDCSETQVFTANKPIEIVMKLSYQVVDLPLKHTFTIAHQSRDVQDSLIVKLEDAGFFGLGEATSNPYYGVTVERMADSLDSFREVVENGKWDHPSELWELGRQHFAQDAFAQCALDMAAWDLYAKQRGQKLYEVLGLNPKDIPISNFTIGIDSVEKMVAKMKEVDWPIYKIKLGTDHDLEIVRALRKETDATFRIDANCAWTAEQAIRNSEELAKLGVEFMEQPLPRESWEEMKEVFQHSKLPVMADESCMVESDVAKCHGLFHAINVKLVKAGGITPGLRMIQEAKNLGMKTMVGCMTESSVGISAIAHLAPLLDYVDMDGALLLAHDPAEGVVVKTDGVTFPDRAGIGAVLK</sequence>
<keyword evidence="4 7" id="KW-0413">Isomerase</keyword>
<dbReference type="EC" id="5.1.1.-" evidence="7"/>
<dbReference type="InterPro" id="IPR029065">
    <property type="entry name" value="Enolase_C-like"/>
</dbReference>
<feature type="active site" description="Proton acceptor; specific for (R)-substrate epimerization" evidence="5">
    <location>
        <position position="196"/>
    </location>
</feature>
<name>A0A0P7XKU4_9BACT</name>
<dbReference type="Pfam" id="PF13378">
    <property type="entry name" value="MR_MLE_C"/>
    <property type="match status" value="1"/>
</dbReference>
<proteinExistence type="inferred from homology"/>
<dbReference type="PATRIC" id="fig|1305737.6.peg.697"/>
<feature type="binding site" evidence="6">
    <location>
        <position position="220"/>
    </location>
    <ligand>
        <name>Mg(2+)</name>
        <dbReference type="ChEBI" id="CHEBI:18420"/>
    </ligand>
</feature>
<dbReference type="InterPro" id="IPR029017">
    <property type="entry name" value="Enolase-like_N"/>
</dbReference>
<evidence type="ECO:0000256" key="6">
    <source>
        <dbReference type="PIRSR" id="PIRSR634603-3"/>
    </source>
</evidence>
<dbReference type="PANTHER" id="PTHR48080">
    <property type="entry name" value="D-GALACTONATE DEHYDRATASE-RELATED"/>
    <property type="match status" value="1"/>
</dbReference>
<dbReference type="InterPro" id="IPR018110">
    <property type="entry name" value="Mandel_Rmase/mucon_lact_enz_CS"/>
</dbReference>
<dbReference type="PROSITE" id="PS00909">
    <property type="entry name" value="MR_MLE_2"/>
    <property type="match status" value="1"/>
</dbReference>
<dbReference type="STRING" id="1305737.GCA_000526355_02823"/>
<keyword evidence="3 6" id="KW-0460">Magnesium</keyword>
<keyword evidence="2 6" id="KW-0479">Metal-binding</keyword>
<dbReference type="InterPro" id="IPR036849">
    <property type="entry name" value="Enolase-like_C_sf"/>
</dbReference>
<dbReference type="eggNOG" id="COG4948">
    <property type="taxonomic scope" value="Bacteria"/>
</dbReference>
<evidence type="ECO:0000256" key="2">
    <source>
        <dbReference type="ARBA" id="ARBA00022723"/>
    </source>
</evidence>
<dbReference type="Gene3D" id="3.20.20.120">
    <property type="entry name" value="Enolase-like C-terminal domain"/>
    <property type="match status" value="1"/>
</dbReference>
<protein>
    <recommendedName>
        <fullName evidence="7">Dipeptide epimerase</fullName>
        <ecNumber evidence="7">5.1.1.-</ecNumber>
    </recommendedName>
</protein>
<dbReference type="CDD" id="cd03319">
    <property type="entry name" value="L-Ala-DL-Glu_epimerase"/>
    <property type="match status" value="1"/>
</dbReference>
<evidence type="ECO:0000256" key="1">
    <source>
        <dbReference type="ARBA" id="ARBA00008031"/>
    </source>
</evidence>
<organism evidence="9 10">
    <name type="scientific">Algoriphagus marincola HL-49</name>
    <dbReference type="NCBI Taxonomy" id="1305737"/>
    <lineage>
        <taxon>Bacteria</taxon>
        <taxon>Pseudomonadati</taxon>
        <taxon>Bacteroidota</taxon>
        <taxon>Cytophagia</taxon>
        <taxon>Cytophagales</taxon>
        <taxon>Cyclobacteriaceae</taxon>
        <taxon>Algoriphagus</taxon>
    </lineage>
</organism>
<comment type="cofactor">
    <cofactor evidence="6 7">
        <name>Mg(2+)</name>
        <dbReference type="ChEBI" id="CHEBI:18420"/>
    </cofactor>
    <text evidence="6 7">Binds 1 Mg(2+) ion per subunit.</text>
</comment>
<dbReference type="SUPFAM" id="SSF51604">
    <property type="entry name" value="Enolase C-terminal domain-like"/>
    <property type="match status" value="1"/>
</dbReference>
<dbReference type="EMBL" id="LJXT01000167">
    <property type="protein sequence ID" value="KPQ07849.1"/>
    <property type="molecule type" value="Genomic_DNA"/>
</dbReference>
<dbReference type="GO" id="GO:0016855">
    <property type="term" value="F:racemase and epimerase activity, acting on amino acids and derivatives"/>
    <property type="evidence" value="ECO:0007669"/>
    <property type="project" value="UniProtKB-UniRule"/>
</dbReference>
<feature type="binding site" evidence="6">
    <location>
        <position position="246"/>
    </location>
    <ligand>
        <name>Mg(2+)</name>
        <dbReference type="ChEBI" id="CHEBI:18420"/>
    </ligand>
</feature>
<evidence type="ECO:0000256" key="4">
    <source>
        <dbReference type="ARBA" id="ARBA00023235"/>
    </source>
</evidence>
<evidence type="ECO:0000256" key="5">
    <source>
        <dbReference type="PIRSR" id="PIRSR634603-1"/>
    </source>
</evidence>
<dbReference type="SFLD" id="SFLDS00001">
    <property type="entry name" value="Enolase"/>
    <property type="match status" value="1"/>
</dbReference>
<evidence type="ECO:0000259" key="8">
    <source>
        <dbReference type="SMART" id="SM00922"/>
    </source>
</evidence>
<feature type="binding site" evidence="6">
    <location>
        <position position="271"/>
    </location>
    <ligand>
        <name>Mg(2+)</name>
        <dbReference type="ChEBI" id="CHEBI:18420"/>
    </ligand>
</feature>
<evidence type="ECO:0000256" key="7">
    <source>
        <dbReference type="RuleBase" id="RU366006"/>
    </source>
</evidence>
<dbReference type="Proteomes" id="UP000050421">
    <property type="component" value="Unassembled WGS sequence"/>
</dbReference>
<dbReference type="SFLD" id="SFLDG00180">
    <property type="entry name" value="muconate_cycloisomerase"/>
    <property type="match status" value="1"/>
</dbReference>
<dbReference type="GO" id="GO:0000287">
    <property type="term" value="F:magnesium ion binding"/>
    <property type="evidence" value="ECO:0007669"/>
    <property type="project" value="UniProtKB-ARBA"/>
</dbReference>
<dbReference type="Gene3D" id="3.30.390.10">
    <property type="entry name" value="Enolase-like, N-terminal domain"/>
    <property type="match status" value="1"/>
</dbReference>
<evidence type="ECO:0000256" key="3">
    <source>
        <dbReference type="ARBA" id="ARBA00022842"/>
    </source>
</evidence>
<dbReference type="AlphaFoldDB" id="A0A0P7XKU4"/>
<dbReference type="Pfam" id="PF02746">
    <property type="entry name" value="MR_MLE_N"/>
    <property type="match status" value="1"/>
</dbReference>
<evidence type="ECO:0000313" key="9">
    <source>
        <dbReference type="EMBL" id="KPQ07849.1"/>
    </source>
</evidence>
<dbReference type="InterPro" id="IPR034603">
    <property type="entry name" value="Dipeptide_epimerase"/>
</dbReference>
<feature type="active site" description="Proton acceptor; specific for (S)-substrate epimerization" evidence="5">
    <location>
        <position position="293"/>
    </location>
</feature>
<comment type="similarity">
    <text evidence="1 7">Belongs to the mandelate racemase/muconate lactonizing enzyme family.</text>
</comment>
<dbReference type="InterPro" id="IPR034593">
    <property type="entry name" value="DgoD-like"/>
</dbReference>